<dbReference type="Proteomes" id="UP001165064">
    <property type="component" value="Unassembled WGS sequence"/>
</dbReference>
<sequence length="310" mass="34748">MNGIIGMTQLTLETELTQYQREMLSIVHNLANSLLTIIDDILDISKIEANRMTIEQIDFSLRGTVFGALKTLAVKAIERQLDLIYRVDNSFPDTLVGDSFRLRQVILNLTGNAIKFTTHGKVTVSVKKKSRILNNTDKLLLEFCVSDTGIGIEKDKLGVIFDNFCQADGSTTRKFGGTGLGLSISKQLIHLMGGEIWVTSNYGEGSNFYFTILVSPAKVDLNRQLELLRPFQGHKVLFITTEHQQSEVEELRQNIISLGLIPMIVKNFDGAELGPNSYDIIIVDSVETGKRLRLLPEIKYVPLCWTWPLS</sequence>
<evidence type="ECO:0000313" key="2">
    <source>
        <dbReference type="Proteomes" id="UP001165064"/>
    </source>
</evidence>
<comment type="caution">
    <text evidence="1">The sequence shown here is derived from an EMBL/GenBank/DDBJ whole genome shotgun (WGS) entry which is preliminary data.</text>
</comment>
<dbReference type="EMBL" id="BSXS01010888">
    <property type="protein sequence ID" value="GME99184.1"/>
    <property type="molecule type" value="Genomic_DNA"/>
</dbReference>
<evidence type="ECO:0000313" key="1">
    <source>
        <dbReference type="EMBL" id="GME99184.1"/>
    </source>
</evidence>
<name>A0ACB5U0D6_AMBMO</name>
<gene>
    <name evidence="1" type="ORF">Amon02_001064500</name>
</gene>
<keyword evidence="2" id="KW-1185">Reference proteome</keyword>
<proteinExistence type="predicted"/>
<protein>
    <submittedName>
        <fullName evidence="1">Unnamed protein product</fullName>
    </submittedName>
</protein>
<organism evidence="1 2">
    <name type="scientific">Ambrosiozyma monospora</name>
    <name type="common">Yeast</name>
    <name type="synonym">Endomycopsis monosporus</name>
    <dbReference type="NCBI Taxonomy" id="43982"/>
    <lineage>
        <taxon>Eukaryota</taxon>
        <taxon>Fungi</taxon>
        <taxon>Dikarya</taxon>
        <taxon>Ascomycota</taxon>
        <taxon>Saccharomycotina</taxon>
        <taxon>Pichiomycetes</taxon>
        <taxon>Pichiales</taxon>
        <taxon>Pichiaceae</taxon>
        <taxon>Ambrosiozyma</taxon>
    </lineage>
</organism>
<reference evidence="1" key="1">
    <citation type="submission" date="2023-04" db="EMBL/GenBank/DDBJ databases">
        <title>Ambrosiozyma monospora NBRC 10751.</title>
        <authorList>
            <person name="Ichikawa N."/>
            <person name="Sato H."/>
            <person name="Tonouchi N."/>
        </authorList>
    </citation>
    <scope>NUCLEOTIDE SEQUENCE</scope>
    <source>
        <strain evidence="1">NBRC 10751</strain>
    </source>
</reference>
<accession>A0ACB5U0D6</accession>